<dbReference type="PANTHER" id="PTHR22550:SF14">
    <property type="entry name" value="VWFA DOMAIN-CONTAINING PROTEIN"/>
    <property type="match status" value="1"/>
</dbReference>
<feature type="region of interest" description="Disordered" evidence="1">
    <location>
        <begin position="571"/>
        <end position="596"/>
    </location>
</feature>
<protein>
    <submittedName>
        <fullName evidence="4">VWA domain-containing protein</fullName>
    </submittedName>
</protein>
<keyword evidence="5" id="KW-1185">Reference proteome</keyword>
<accession>A0ABT0U565</accession>
<feature type="region of interest" description="Disordered" evidence="1">
    <location>
        <begin position="717"/>
        <end position="738"/>
    </location>
</feature>
<feature type="transmembrane region" description="Helical" evidence="2">
    <location>
        <begin position="306"/>
        <end position="328"/>
    </location>
</feature>
<dbReference type="PROSITE" id="PS50234">
    <property type="entry name" value="VWFA"/>
    <property type="match status" value="1"/>
</dbReference>
<evidence type="ECO:0000313" key="5">
    <source>
        <dbReference type="Proteomes" id="UP001202961"/>
    </source>
</evidence>
<evidence type="ECO:0000256" key="2">
    <source>
        <dbReference type="SAM" id="Phobius"/>
    </source>
</evidence>
<dbReference type="SUPFAM" id="SSF53300">
    <property type="entry name" value="vWA-like"/>
    <property type="match status" value="1"/>
</dbReference>
<name>A0ABT0U565_9BACT</name>
<dbReference type="Proteomes" id="UP001202961">
    <property type="component" value="Unassembled WGS sequence"/>
</dbReference>
<keyword evidence="2" id="KW-0472">Membrane</keyword>
<dbReference type="InterPro" id="IPR002035">
    <property type="entry name" value="VWF_A"/>
</dbReference>
<evidence type="ECO:0000313" key="4">
    <source>
        <dbReference type="EMBL" id="MCM2372057.1"/>
    </source>
</evidence>
<sequence>MSPFAFQYPGMLLLIFLLLPVAWLLHRARQRRAAVRDQMGGGVPVSSTRRDGLRIAALLLLLLALARPGDQPRRHSVTQSGRDVVFVLDVSQSMLAEDAYPSRLEAAKDGIRDALDSFRSQRVALVVYAGSANILCPLTHDHEFVRYMLDQATPRVVDFGGTTLLSAIEKCVDNVLDPDRSGMQDLIVLTDGEEHGDQTERVAELLKENETGLLVVGLGDPTAGSRIPIETEDGKPDFLKHDGQIVTTKLNDEGLRELSRLSDDATYLAAGTSAFDLAGMYAQFALNKPIAGTAGGETYVVYRELSFPLITVALLLLLFAEFSGRGAASGLSPRRGPANAVTRLLWIPLLIIAGIQTAGADPPKLGRQFTAAVQMQNEGKAAEALDAYSVIDSEFPSDALTPSQIAAIRFNQGLCHLSLAEAQAEAEPRQALSQARFAQNRFLEACRMNPRFERAARRLDPTAELIADYVRLIEEEDERERQLQEQMQDLIKLLQELQTKQSELRDNVPDHSNRNNRPRRGQPPPEPPSPPDSAAEDSKRFAQSQRTLHNEGVSIRQIMKDLDQTISEVTAEPPSLPADFGDESQSTTVHSAPDPAPPVSVLQEPLQLMDQVVVAQEQAAGKLQQWNTWPEGRDQQLVAIKKIQEILDLLASNDSGESDEGDWDEDAEYDEMMEASDSEEAMMSSMQGQGDFASGSEMQSLPVPNYSVDDILMEEQGSLQFRQQQRAKGNQGNVEKDW</sequence>
<reference evidence="4 5" key="1">
    <citation type="journal article" date="2022" name="Syst. Appl. Microbiol.">
        <title>Rhodopirellula aestuarii sp. nov., a novel member of the genus Rhodopirellula isolated from brackish sediments collected in the Tagus River estuary, Portugal.</title>
        <authorList>
            <person name="Vitorino I.R."/>
            <person name="Klimek D."/>
            <person name="Calusinska M."/>
            <person name="Lobo-da-Cunha A."/>
            <person name="Vasconcelos V."/>
            <person name="Lage O.M."/>
        </authorList>
    </citation>
    <scope>NUCLEOTIDE SEQUENCE [LARGE SCALE GENOMIC DNA]</scope>
    <source>
        <strain evidence="4 5">ICT_H3.1</strain>
    </source>
</reference>
<dbReference type="Pfam" id="PF13519">
    <property type="entry name" value="VWA_2"/>
    <property type="match status" value="1"/>
</dbReference>
<feature type="compositionally biased region" description="Pro residues" evidence="1">
    <location>
        <begin position="521"/>
        <end position="531"/>
    </location>
</feature>
<feature type="compositionally biased region" description="Basic and acidic residues" evidence="1">
    <location>
        <begin position="502"/>
        <end position="513"/>
    </location>
</feature>
<dbReference type="RefSeq" id="WP_250929682.1">
    <property type="nucleotide sequence ID" value="NZ_JAMQBK010000039.1"/>
</dbReference>
<feature type="domain" description="VWFA" evidence="3">
    <location>
        <begin position="83"/>
        <end position="220"/>
    </location>
</feature>
<dbReference type="InterPro" id="IPR050768">
    <property type="entry name" value="UPF0353/GerABKA_families"/>
</dbReference>
<proteinExistence type="predicted"/>
<evidence type="ECO:0000256" key="1">
    <source>
        <dbReference type="SAM" id="MobiDB-lite"/>
    </source>
</evidence>
<dbReference type="Gene3D" id="3.40.50.410">
    <property type="entry name" value="von Willebrand factor, type A domain"/>
    <property type="match status" value="1"/>
</dbReference>
<dbReference type="EMBL" id="JAMQBK010000039">
    <property type="protein sequence ID" value="MCM2372057.1"/>
    <property type="molecule type" value="Genomic_DNA"/>
</dbReference>
<gene>
    <name evidence="4" type="ORF">NB063_15735</name>
</gene>
<keyword evidence="2" id="KW-1133">Transmembrane helix</keyword>
<keyword evidence="2" id="KW-0812">Transmembrane</keyword>
<dbReference type="PANTHER" id="PTHR22550">
    <property type="entry name" value="SPORE GERMINATION PROTEIN"/>
    <property type="match status" value="1"/>
</dbReference>
<organism evidence="4 5">
    <name type="scientific">Aporhodopirellula aestuarii</name>
    <dbReference type="NCBI Taxonomy" id="2950107"/>
    <lineage>
        <taxon>Bacteria</taxon>
        <taxon>Pseudomonadati</taxon>
        <taxon>Planctomycetota</taxon>
        <taxon>Planctomycetia</taxon>
        <taxon>Pirellulales</taxon>
        <taxon>Pirellulaceae</taxon>
        <taxon>Aporhodopirellula</taxon>
    </lineage>
</organism>
<comment type="caution">
    <text evidence="4">The sequence shown here is derived from an EMBL/GenBank/DDBJ whole genome shotgun (WGS) entry which is preliminary data.</text>
</comment>
<dbReference type="InterPro" id="IPR036465">
    <property type="entry name" value="vWFA_dom_sf"/>
</dbReference>
<dbReference type="SMART" id="SM00327">
    <property type="entry name" value="VWA"/>
    <property type="match status" value="1"/>
</dbReference>
<feature type="region of interest" description="Disordered" evidence="1">
    <location>
        <begin position="502"/>
        <end position="553"/>
    </location>
</feature>
<feature type="region of interest" description="Disordered" evidence="1">
    <location>
        <begin position="673"/>
        <end position="703"/>
    </location>
</feature>
<evidence type="ECO:0000259" key="3">
    <source>
        <dbReference type="PROSITE" id="PS50234"/>
    </source>
</evidence>
<feature type="transmembrane region" description="Helical" evidence="2">
    <location>
        <begin position="6"/>
        <end position="26"/>
    </location>
</feature>